<organism evidence="1 2">
    <name type="scientific">Danxiaibacter flavus</name>
    <dbReference type="NCBI Taxonomy" id="3049108"/>
    <lineage>
        <taxon>Bacteria</taxon>
        <taxon>Pseudomonadati</taxon>
        <taxon>Bacteroidota</taxon>
        <taxon>Chitinophagia</taxon>
        <taxon>Chitinophagales</taxon>
        <taxon>Chitinophagaceae</taxon>
        <taxon>Danxiaibacter</taxon>
    </lineage>
</organism>
<evidence type="ECO:0000313" key="1">
    <source>
        <dbReference type="EMBL" id="MEX6690186.1"/>
    </source>
</evidence>
<sequence length="89" mass="10502">MTTYIVTFEIKDAARRLSVKNKLKEFNTYCPIHDNAWAIRTDKKATEIRDFVSPLMTNEDRIFVIRTGVEAAWKNPYGNDNSEWLKKYL</sequence>
<gene>
    <name evidence="1" type="ORF">QTN47_21935</name>
</gene>
<keyword evidence="2" id="KW-1185">Reference proteome</keyword>
<name>A0ABV3ZJY2_9BACT</name>
<dbReference type="EMBL" id="JAULBC010000008">
    <property type="protein sequence ID" value="MEX6690186.1"/>
    <property type="molecule type" value="Genomic_DNA"/>
</dbReference>
<dbReference type="Proteomes" id="UP001560573">
    <property type="component" value="Unassembled WGS sequence"/>
</dbReference>
<comment type="caution">
    <text evidence="1">The sequence shown here is derived from an EMBL/GenBank/DDBJ whole genome shotgun (WGS) entry which is preliminary data.</text>
</comment>
<reference evidence="1 2" key="1">
    <citation type="submission" date="2023-07" db="EMBL/GenBank/DDBJ databases">
        <authorList>
            <person name="Lian W.-H."/>
        </authorList>
    </citation>
    <scope>NUCLEOTIDE SEQUENCE [LARGE SCALE GENOMIC DNA]</scope>
    <source>
        <strain evidence="1 2">SYSU DXS3180</strain>
    </source>
</reference>
<dbReference type="RefSeq" id="WP_369331599.1">
    <property type="nucleotide sequence ID" value="NZ_JAULBC010000008.1"/>
</dbReference>
<accession>A0ABV3ZJY2</accession>
<evidence type="ECO:0000313" key="2">
    <source>
        <dbReference type="Proteomes" id="UP001560573"/>
    </source>
</evidence>
<protein>
    <submittedName>
        <fullName evidence="1">Uncharacterized protein</fullName>
    </submittedName>
</protein>
<proteinExistence type="predicted"/>